<dbReference type="Proteomes" id="UP001497525">
    <property type="component" value="Unassembled WGS sequence"/>
</dbReference>
<sequence length="212" mass="23945">MTSTTAYKLTYFNLRGRGEIIRMVFAAAGVEYEDERIEMSDWPKVKPTIPGGRLPVLTVTVGDAEPTHYNESMAVARWLARKFKLMGETDEEYYRIERIIGECADLSKEFSKIFFAPNDEKERVTVEALAGPVPKMLDLLTHSLEDSDGKFVAGDQLTLGDLNLMVDLENVQSADENILKDKYPRLLAFREAVLESNKKLAAYIASRPETPF</sequence>
<dbReference type="InterPro" id="IPR040079">
    <property type="entry name" value="Glutathione_S-Trfase"/>
</dbReference>
<dbReference type="InterPro" id="IPR050213">
    <property type="entry name" value="GST_superfamily"/>
</dbReference>
<dbReference type="Gene3D" id="3.40.30.10">
    <property type="entry name" value="Glutaredoxin"/>
    <property type="match status" value="1"/>
</dbReference>
<evidence type="ECO:0000259" key="6">
    <source>
        <dbReference type="PROSITE" id="PS50405"/>
    </source>
</evidence>
<dbReference type="InterPro" id="IPR004046">
    <property type="entry name" value="GST_C"/>
</dbReference>
<dbReference type="SFLD" id="SFLDG01205">
    <property type="entry name" value="AMPS.1"/>
    <property type="match status" value="1"/>
</dbReference>
<dbReference type="SFLD" id="SFLDG00363">
    <property type="entry name" value="AMPS_(cytGST):_Alpha-__Mu-__Pi"/>
    <property type="match status" value="1"/>
</dbReference>
<dbReference type="CDD" id="cd03039">
    <property type="entry name" value="GST_N_Sigma_like"/>
    <property type="match status" value="1"/>
</dbReference>
<accession>A0AAV2T940</accession>
<comment type="subunit">
    <text evidence="4">Homodimer.</text>
</comment>
<name>A0AAV2T940_CALDB</name>
<dbReference type="InterPro" id="IPR036249">
    <property type="entry name" value="Thioredoxin-like_sf"/>
</dbReference>
<dbReference type="SUPFAM" id="SSF47616">
    <property type="entry name" value="GST C-terminal domain-like"/>
    <property type="match status" value="1"/>
</dbReference>
<comment type="function">
    <text evidence="1">GST isoenzymes appear to play a central role in the parasite detoxification system. Other functions are also suspected including a role in increasing the solubility of haematin in the parasite gut.</text>
</comment>
<evidence type="ECO:0008006" key="9">
    <source>
        <dbReference type="Google" id="ProtNLM"/>
    </source>
</evidence>
<dbReference type="SFLD" id="SFLDS00019">
    <property type="entry name" value="Glutathione_Transferase_(cytos"/>
    <property type="match status" value="1"/>
</dbReference>
<organism evidence="7 8">
    <name type="scientific">Calicophoron daubneyi</name>
    <name type="common">Rumen fluke</name>
    <name type="synonym">Paramphistomum daubneyi</name>
    <dbReference type="NCBI Taxonomy" id="300641"/>
    <lineage>
        <taxon>Eukaryota</taxon>
        <taxon>Metazoa</taxon>
        <taxon>Spiralia</taxon>
        <taxon>Lophotrochozoa</taxon>
        <taxon>Platyhelminthes</taxon>
        <taxon>Trematoda</taxon>
        <taxon>Digenea</taxon>
        <taxon>Plagiorchiida</taxon>
        <taxon>Pronocephalata</taxon>
        <taxon>Paramphistomoidea</taxon>
        <taxon>Paramphistomidae</taxon>
        <taxon>Calicophoron</taxon>
    </lineage>
</organism>
<proteinExistence type="inferred from homology"/>
<dbReference type="InterPro" id="IPR010987">
    <property type="entry name" value="Glutathione-S-Trfase_C-like"/>
</dbReference>
<dbReference type="CDD" id="cd03192">
    <property type="entry name" value="GST_C_Sigma_like"/>
    <property type="match status" value="1"/>
</dbReference>
<dbReference type="SUPFAM" id="SSF52833">
    <property type="entry name" value="Thioredoxin-like"/>
    <property type="match status" value="1"/>
</dbReference>
<evidence type="ECO:0000256" key="1">
    <source>
        <dbReference type="ARBA" id="ARBA00002446"/>
    </source>
</evidence>
<dbReference type="AlphaFoldDB" id="A0AAV2T940"/>
<feature type="domain" description="GST N-terminal" evidence="5">
    <location>
        <begin position="5"/>
        <end position="87"/>
    </location>
</feature>
<feature type="domain" description="GST C-terminal" evidence="6">
    <location>
        <begin position="89"/>
        <end position="212"/>
    </location>
</feature>
<evidence type="ECO:0000256" key="2">
    <source>
        <dbReference type="ARBA" id="ARBA00003701"/>
    </source>
</evidence>
<protein>
    <recommendedName>
        <fullName evidence="9">Glutathione transferase</fullName>
    </recommendedName>
</protein>
<gene>
    <name evidence="7" type="ORF">CDAUBV1_LOCUS5811</name>
</gene>
<comment type="function">
    <text evidence="2">Conjugation of reduced glutathione to a wide number of exogenous and endogenous hydrophobic electrophiles.</text>
</comment>
<reference evidence="7" key="1">
    <citation type="submission" date="2024-06" db="EMBL/GenBank/DDBJ databases">
        <authorList>
            <person name="Liu X."/>
            <person name="Lenzi L."/>
            <person name="Haldenby T S."/>
            <person name="Uol C."/>
        </authorList>
    </citation>
    <scope>NUCLEOTIDE SEQUENCE</scope>
</reference>
<evidence type="ECO:0000313" key="7">
    <source>
        <dbReference type="EMBL" id="CAL5132933.1"/>
    </source>
</evidence>
<dbReference type="Pfam" id="PF14497">
    <property type="entry name" value="GST_C_3"/>
    <property type="match status" value="1"/>
</dbReference>
<dbReference type="GO" id="GO:0006749">
    <property type="term" value="P:glutathione metabolic process"/>
    <property type="evidence" value="ECO:0007669"/>
    <property type="project" value="TreeGrafter"/>
</dbReference>
<dbReference type="PROSITE" id="PS50404">
    <property type="entry name" value="GST_NTER"/>
    <property type="match status" value="1"/>
</dbReference>
<dbReference type="Gene3D" id="1.20.1050.10">
    <property type="match status" value="1"/>
</dbReference>
<dbReference type="PANTHER" id="PTHR11571:SF150">
    <property type="entry name" value="GLUTATHIONE S-TRANSFERASE"/>
    <property type="match status" value="1"/>
</dbReference>
<dbReference type="PROSITE" id="PS50405">
    <property type="entry name" value="GST_CTER"/>
    <property type="match status" value="1"/>
</dbReference>
<evidence type="ECO:0000259" key="5">
    <source>
        <dbReference type="PROSITE" id="PS50404"/>
    </source>
</evidence>
<evidence type="ECO:0000313" key="8">
    <source>
        <dbReference type="Proteomes" id="UP001497525"/>
    </source>
</evidence>
<evidence type="ECO:0000256" key="4">
    <source>
        <dbReference type="ARBA" id="ARBA00011738"/>
    </source>
</evidence>
<dbReference type="PANTHER" id="PTHR11571">
    <property type="entry name" value="GLUTATHIONE S-TRANSFERASE"/>
    <property type="match status" value="1"/>
</dbReference>
<dbReference type="InterPro" id="IPR004045">
    <property type="entry name" value="Glutathione_S-Trfase_N"/>
</dbReference>
<evidence type="ECO:0000256" key="3">
    <source>
        <dbReference type="ARBA" id="ARBA00005861"/>
    </source>
</evidence>
<dbReference type="EMBL" id="CAXLJL010000145">
    <property type="protein sequence ID" value="CAL5132933.1"/>
    <property type="molecule type" value="Genomic_DNA"/>
</dbReference>
<dbReference type="GO" id="GO:0004364">
    <property type="term" value="F:glutathione transferase activity"/>
    <property type="evidence" value="ECO:0007669"/>
    <property type="project" value="TreeGrafter"/>
</dbReference>
<comment type="caution">
    <text evidence="7">The sequence shown here is derived from an EMBL/GenBank/DDBJ whole genome shotgun (WGS) entry which is preliminary data.</text>
</comment>
<dbReference type="Pfam" id="PF02798">
    <property type="entry name" value="GST_N"/>
    <property type="match status" value="1"/>
</dbReference>
<comment type="similarity">
    <text evidence="3">Belongs to the GST superfamily. Mu family.</text>
</comment>
<dbReference type="InterPro" id="IPR036282">
    <property type="entry name" value="Glutathione-S-Trfase_C_sf"/>
</dbReference>